<reference evidence="5 6" key="1">
    <citation type="submission" date="2016-10" db="EMBL/GenBank/DDBJ databases">
        <authorList>
            <person name="de Groot N.N."/>
        </authorList>
    </citation>
    <scope>NUCLEOTIDE SEQUENCE [LARGE SCALE GENOMIC DNA]</scope>
    <source>
        <strain evidence="5 6">DSM 17925</strain>
    </source>
</reference>
<dbReference type="Pfam" id="PF00702">
    <property type="entry name" value="Hydrolase"/>
    <property type="match status" value="1"/>
</dbReference>
<comment type="similarity">
    <text evidence="3">Belongs to the HAD-like hydrolase superfamily. CbbY/CbbZ/Gph/YieH family.</text>
</comment>
<comment type="catalytic activity">
    <reaction evidence="1">
        <text>2-phosphoglycolate + H2O = glycolate + phosphate</text>
        <dbReference type="Rhea" id="RHEA:14369"/>
        <dbReference type="ChEBI" id="CHEBI:15377"/>
        <dbReference type="ChEBI" id="CHEBI:29805"/>
        <dbReference type="ChEBI" id="CHEBI:43474"/>
        <dbReference type="ChEBI" id="CHEBI:58033"/>
        <dbReference type="EC" id="3.1.3.18"/>
    </reaction>
</comment>
<accession>A0A1I0QFA8</accession>
<evidence type="ECO:0000256" key="4">
    <source>
        <dbReference type="ARBA" id="ARBA00013078"/>
    </source>
</evidence>
<dbReference type="PANTHER" id="PTHR43434">
    <property type="entry name" value="PHOSPHOGLYCOLATE PHOSPHATASE"/>
    <property type="match status" value="1"/>
</dbReference>
<dbReference type="Gene3D" id="3.40.50.1000">
    <property type="entry name" value="HAD superfamily/HAD-like"/>
    <property type="match status" value="1"/>
</dbReference>
<name>A0A1I0QFA8_9RHOB</name>
<organism evidence="5 6">
    <name type="scientific">Cognatiyoonia koreensis</name>
    <dbReference type="NCBI Taxonomy" id="364200"/>
    <lineage>
        <taxon>Bacteria</taxon>
        <taxon>Pseudomonadati</taxon>
        <taxon>Pseudomonadota</taxon>
        <taxon>Alphaproteobacteria</taxon>
        <taxon>Rhodobacterales</taxon>
        <taxon>Paracoccaceae</taxon>
        <taxon>Cognatiyoonia</taxon>
    </lineage>
</organism>
<evidence type="ECO:0000256" key="2">
    <source>
        <dbReference type="ARBA" id="ARBA00004818"/>
    </source>
</evidence>
<dbReference type="InterPro" id="IPR023198">
    <property type="entry name" value="PGP-like_dom2"/>
</dbReference>
<proteinExistence type="inferred from homology"/>
<protein>
    <recommendedName>
        <fullName evidence="4">phosphoglycolate phosphatase</fullName>
        <ecNumber evidence="4">3.1.3.18</ecNumber>
    </recommendedName>
</protein>
<dbReference type="GO" id="GO:0008967">
    <property type="term" value="F:phosphoglycolate phosphatase activity"/>
    <property type="evidence" value="ECO:0007669"/>
    <property type="project" value="UniProtKB-EC"/>
</dbReference>
<comment type="pathway">
    <text evidence="2">Organic acid metabolism; glycolate biosynthesis; glycolate from 2-phosphoglycolate: step 1/1.</text>
</comment>
<dbReference type="EC" id="3.1.3.18" evidence="4"/>
<evidence type="ECO:0000313" key="6">
    <source>
        <dbReference type="Proteomes" id="UP000199167"/>
    </source>
</evidence>
<dbReference type="SFLD" id="SFLDG01129">
    <property type="entry name" value="C1.5:_HAD__Beta-PGM__Phosphata"/>
    <property type="match status" value="1"/>
</dbReference>
<sequence>MRIQGIVFDKDGTLFDFNATWGAWAKTMLQAETVDPATFDRLATALGFDADAARFLPGSIVIAETTDVVADRILTVLPDLNKGDLIDRMRRRAAEVAQVTVGDLPRIFADLDAFSLGIATNDNEATARAHVAQAGIADAFDLVLGYDSGFGGKPAPGQLLRFCEVTGHNPGKCVMVGDSLHDLHAGQAAGMIPIGVLTGPAPRETLAPYAADVLTSIADLPSWIAANA</sequence>
<keyword evidence="6" id="KW-1185">Reference proteome</keyword>
<dbReference type="InterPro" id="IPR036412">
    <property type="entry name" value="HAD-like_sf"/>
</dbReference>
<dbReference type="InterPro" id="IPR050155">
    <property type="entry name" value="HAD-like_hydrolase_sf"/>
</dbReference>
<gene>
    <name evidence="5" type="ORF">SAMN04488515_1851</name>
</gene>
<dbReference type="AlphaFoldDB" id="A0A1I0QFA8"/>
<dbReference type="Proteomes" id="UP000199167">
    <property type="component" value="Unassembled WGS sequence"/>
</dbReference>
<dbReference type="PANTHER" id="PTHR43434:SF1">
    <property type="entry name" value="PHOSPHOGLYCOLATE PHOSPHATASE"/>
    <property type="match status" value="1"/>
</dbReference>
<dbReference type="InterPro" id="IPR023214">
    <property type="entry name" value="HAD_sf"/>
</dbReference>
<dbReference type="SUPFAM" id="SSF56784">
    <property type="entry name" value="HAD-like"/>
    <property type="match status" value="1"/>
</dbReference>
<dbReference type="STRING" id="364200.SAMN04488515_1851"/>
<evidence type="ECO:0000313" key="5">
    <source>
        <dbReference type="EMBL" id="SEW25286.1"/>
    </source>
</evidence>
<dbReference type="GO" id="GO:0006281">
    <property type="term" value="P:DNA repair"/>
    <property type="evidence" value="ECO:0007669"/>
    <property type="project" value="TreeGrafter"/>
</dbReference>
<dbReference type="InterPro" id="IPR006439">
    <property type="entry name" value="HAD-SF_hydro_IA"/>
</dbReference>
<dbReference type="RefSeq" id="WP_089993058.1">
    <property type="nucleotide sequence ID" value="NZ_FOIZ01000001.1"/>
</dbReference>
<dbReference type="Gene3D" id="1.10.150.240">
    <property type="entry name" value="Putative phosphatase, domain 2"/>
    <property type="match status" value="1"/>
</dbReference>
<dbReference type="EMBL" id="FOIZ01000001">
    <property type="protein sequence ID" value="SEW25286.1"/>
    <property type="molecule type" value="Genomic_DNA"/>
</dbReference>
<evidence type="ECO:0000256" key="1">
    <source>
        <dbReference type="ARBA" id="ARBA00000830"/>
    </source>
</evidence>
<dbReference type="OrthoDB" id="9797743at2"/>
<dbReference type="SFLD" id="SFLDS00003">
    <property type="entry name" value="Haloacid_Dehalogenase"/>
    <property type="match status" value="1"/>
</dbReference>
<dbReference type="NCBIfam" id="TIGR01549">
    <property type="entry name" value="HAD-SF-IA-v1"/>
    <property type="match status" value="1"/>
</dbReference>
<evidence type="ECO:0000256" key="3">
    <source>
        <dbReference type="ARBA" id="ARBA00006171"/>
    </source>
</evidence>
<dbReference type="GO" id="GO:0005829">
    <property type="term" value="C:cytosol"/>
    <property type="evidence" value="ECO:0007669"/>
    <property type="project" value="TreeGrafter"/>
</dbReference>